<dbReference type="GO" id="GO:0005634">
    <property type="term" value="C:nucleus"/>
    <property type="evidence" value="ECO:0007669"/>
    <property type="project" value="UniProtKB-SubCell"/>
</dbReference>
<evidence type="ECO:0000256" key="7">
    <source>
        <dbReference type="ARBA" id="ARBA00023015"/>
    </source>
</evidence>
<dbReference type="eggNOG" id="KOG1721">
    <property type="taxonomic scope" value="Eukaryota"/>
</dbReference>
<reference evidence="15 16" key="1">
    <citation type="journal article" date="2007" name="Nature">
        <title>Evolution of genes and genomes on the Drosophila phylogeny.</title>
        <authorList>
            <consortium name="Drosophila 12 Genomes Consortium"/>
            <person name="Clark A.G."/>
            <person name="Eisen M.B."/>
            <person name="Smith D.R."/>
            <person name="Bergman C.M."/>
            <person name="Oliver B."/>
            <person name="Markow T.A."/>
            <person name="Kaufman T.C."/>
            <person name="Kellis M."/>
            <person name="Gelbart W."/>
            <person name="Iyer V.N."/>
            <person name="Pollard D.A."/>
            <person name="Sackton T.B."/>
            <person name="Larracuente A.M."/>
            <person name="Singh N.D."/>
            <person name="Abad J.P."/>
            <person name="Abt D.N."/>
            <person name="Adryan B."/>
            <person name="Aguade M."/>
            <person name="Akashi H."/>
            <person name="Anderson W.W."/>
            <person name="Aquadro C.F."/>
            <person name="Ardell D.H."/>
            <person name="Arguello R."/>
            <person name="Artieri C.G."/>
            <person name="Barbash D.A."/>
            <person name="Barker D."/>
            <person name="Barsanti P."/>
            <person name="Batterham P."/>
            <person name="Batzoglou S."/>
            <person name="Begun D."/>
            <person name="Bhutkar A."/>
            <person name="Blanco E."/>
            <person name="Bosak S.A."/>
            <person name="Bradley R.K."/>
            <person name="Brand A.D."/>
            <person name="Brent M.R."/>
            <person name="Brooks A.N."/>
            <person name="Brown R.H."/>
            <person name="Butlin R.K."/>
            <person name="Caggese C."/>
            <person name="Calvi B.R."/>
            <person name="Bernardo de Carvalho A."/>
            <person name="Caspi A."/>
            <person name="Castrezana S."/>
            <person name="Celniker S.E."/>
            <person name="Chang J.L."/>
            <person name="Chapple C."/>
            <person name="Chatterji S."/>
            <person name="Chinwalla A."/>
            <person name="Civetta A."/>
            <person name="Clifton S.W."/>
            <person name="Comeron J.M."/>
            <person name="Costello J.C."/>
            <person name="Coyne J.A."/>
            <person name="Daub J."/>
            <person name="David R.G."/>
            <person name="Delcher A.L."/>
            <person name="Delehaunty K."/>
            <person name="Do C.B."/>
            <person name="Ebling H."/>
            <person name="Edwards K."/>
            <person name="Eickbush T."/>
            <person name="Evans J.D."/>
            <person name="Filipski A."/>
            <person name="Findeiss S."/>
            <person name="Freyhult E."/>
            <person name="Fulton L."/>
            <person name="Fulton R."/>
            <person name="Garcia A.C."/>
            <person name="Gardiner A."/>
            <person name="Garfield D.A."/>
            <person name="Garvin B.E."/>
            <person name="Gibson G."/>
            <person name="Gilbert D."/>
            <person name="Gnerre S."/>
            <person name="Godfrey J."/>
            <person name="Good R."/>
            <person name="Gotea V."/>
            <person name="Gravely B."/>
            <person name="Greenberg A.J."/>
            <person name="Griffiths-Jones S."/>
            <person name="Gross S."/>
            <person name="Guigo R."/>
            <person name="Gustafson E.A."/>
            <person name="Haerty W."/>
            <person name="Hahn M.W."/>
            <person name="Halligan D.L."/>
            <person name="Halpern A.L."/>
            <person name="Halter G.M."/>
            <person name="Han M.V."/>
            <person name="Heger A."/>
            <person name="Hillier L."/>
            <person name="Hinrichs A.S."/>
            <person name="Holmes I."/>
            <person name="Hoskins R.A."/>
            <person name="Hubisz M.J."/>
            <person name="Hultmark D."/>
            <person name="Huntley M.A."/>
            <person name="Jaffe D.B."/>
            <person name="Jagadeeshan S."/>
            <person name="Jeck W.R."/>
            <person name="Johnson J."/>
            <person name="Jones C.D."/>
            <person name="Jordan W.C."/>
            <person name="Karpen G.H."/>
            <person name="Kataoka E."/>
            <person name="Keightley P.D."/>
            <person name="Kheradpour P."/>
            <person name="Kirkness E.F."/>
            <person name="Koerich L.B."/>
            <person name="Kristiansen K."/>
            <person name="Kudrna D."/>
            <person name="Kulathinal R.J."/>
            <person name="Kumar S."/>
            <person name="Kwok R."/>
            <person name="Lander E."/>
            <person name="Langley C.H."/>
            <person name="Lapoint R."/>
            <person name="Lazzaro B.P."/>
            <person name="Lee S.J."/>
            <person name="Levesque L."/>
            <person name="Li R."/>
            <person name="Lin C.F."/>
            <person name="Lin M.F."/>
            <person name="Lindblad-Toh K."/>
            <person name="Llopart A."/>
            <person name="Long M."/>
            <person name="Low L."/>
            <person name="Lozovsky E."/>
            <person name="Lu J."/>
            <person name="Luo M."/>
            <person name="Machado C.A."/>
            <person name="Makalowski W."/>
            <person name="Marzo M."/>
            <person name="Matsuda M."/>
            <person name="Matzkin L."/>
            <person name="McAllister B."/>
            <person name="McBride C.S."/>
            <person name="McKernan B."/>
            <person name="McKernan K."/>
            <person name="Mendez-Lago M."/>
            <person name="Minx P."/>
            <person name="Mollenhauer M.U."/>
            <person name="Montooth K."/>
            <person name="Mount S.M."/>
            <person name="Mu X."/>
            <person name="Myers E."/>
            <person name="Negre B."/>
            <person name="Newfeld S."/>
            <person name="Nielsen R."/>
            <person name="Noor M.A."/>
            <person name="O'Grady P."/>
            <person name="Pachter L."/>
            <person name="Papaceit M."/>
            <person name="Parisi M.J."/>
            <person name="Parisi M."/>
            <person name="Parts L."/>
            <person name="Pedersen J.S."/>
            <person name="Pesole G."/>
            <person name="Phillippy A.M."/>
            <person name="Ponting C.P."/>
            <person name="Pop M."/>
            <person name="Porcelli D."/>
            <person name="Powell J.R."/>
            <person name="Prohaska S."/>
            <person name="Pruitt K."/>
            <person name="Puig M."/>
            <person name="Quesneville H."/>
            <person name="Ram K.R."/>
            <person name="Rand D."/>
            <person name="Rasmussen M.D."/>
            <person name="Reed L.K."/>
            <person name="Reenan R."/>
            <person name="Reily A."/>
            <person name="Remington K.A."/>
            <person name="Rieger T.T."/>
            <person name="Ritchie M.G."/>
            <person name="Robin C."/>
            <person name="Rogers Y.H."/>
            <person name="Rohde C."/>
            <person name="Rozas J."/>
            <person name="Rubenfield M.J."/>
            <person name="Ruiz A."/>
            <person name="Russo S."/>
            <person name="Salzberg S.L."/>
            <person name="Sanchez-Gracia A."/>
            <person name="Saranga D.J."/>
            <person name="Sato H."/>
            <person name="Schaeffer S.W."/>
            <person name="Schatz M.C."/>
            <person name="Schlenke T."/>
            <person name="Schwartz R."/>
            <person name="Segarra C."/>
            <person name="Singh R.S."/>
            <person name="Sirot L."/>
            <person name="Sirota M."/>
            <person name="Sisneros N.B."/>
            <person name="Smith C.D."/>
            <person name="Smith T.F."/>
            <person name="Spieth J."/>
            <person name="Stage D.E."/>
            <person name="Stark A."/>
            <person name="Stephan W."/>
            <person name="Strausberg R.L."/>
            <person name="Strempel S."/>
            <person name="Sturgill D."/>
            <person name="Sutton G."/>
            <person name="Sutton G.G."/>
            <person name="Tao W."/>
            <person name="Teichmann S."/>
            <person name="Tobari Y.N."/>
            <person name="Tomimura Y."/>
            <person name="Tsolas J.M."/>
            <person name="Valente V.L."/>
            <person name="Venter E."/>
            <person name="Venter J.C."/>
            <person name="Vicario S."/>
            <person name="Vieira F.G."/>
            <person name="Vilella A.J."/>
            <person name="Villasante A."/>
            <person name="Walenz B."/>
            <person name="Wang J."/>
            <person name="Wasserman M."/>
            <person name="Watts T."/>
            <person name="Wilson D."/>
            <person name="Wilson R.K."/>
            <person name="Wing R.A."/>
            <person name="Wolfner M.F."/>
            <person name="Wong A."/>
            <person name="Wong G.K."/>
            <person name="Wu C.I."/>
            <person name="Wu G."/>
            <person name="Yamamoto D."/>
            <person name="Yang H.P."/>
            <person name="Yang S.P."/>
            <person name="Yorke J.A."/>
            <person name="Yoshida K."/>
            <person name="Zdobnov E."/>
            <person name="Zhang P."/>
            <person name="Zhang Y."/>
            <person name="Zimin A.V."/>
            <person name="Baldwin J."/>
            <person name="Abdouelleil A."/>
            <person name="Abdulkadir J."/>
            <person name="Abebe A."/>
            <person name="Abera B."/>
            <person name="Abreu J."/>
            <person name="Acer S.C."/>
            <person name="Aftuck L."/>
            <person name="Alexander A."/>
            <person name="An P."/>
            <person name="Anderson E."/>
            <person name="Anderson S."/>
            <person name="Arachi H."/>
            <person name="Azer M."/>
            <person name="Bachantsang P."/>
            <person name="Barry A."/>
            <person name="Bayul T."/>
            <person name="Berlin A."/>
            <person name="Bessette D."/>
            <person name="Bloom T."/>
            <person name="Blye J."/>
            <person name="Boguslavskiy L."/>
            <person name="Bonnet C."/>
            <person name="Boukhgalter B."/>
            <person name="Bourzgui I."/>
            <person name="Brown A."/>
            <person name="Cahill P."/>
            <person name="Channer S."/>
            <person name="Cheshatsang Y."/>
            <person name="Chuda L."/>
            <person name="Citroen M."/>
            <person name="Collymore A."/>
            <person name="Cooke P."/>
            <person name="Costello M."/>
            <person name="D'Aco K."/>
            <person name="Daza R."/>
            <person name="De Haan G."/>
            <person name="DeGray S."/>
            <person name="DeMaso C."/>
            <person name="Dhargay N."/>
            <person name="Dooley K."/>
            <person name="Dooley E."/>
            <person name="Doricent M."/>
            <person name="Dorje P."/>
            <person name="Dorjee K."/>
            <person name="Dupes A."/>
            <person name="Elong R."/>
            <person name="Falk J."/>
            <person name="Farina A."/>
            <person name="Faro S."/>
            <person name="Ferguson D."/>
            <person name="Fisher S."/>
            <person name="Foley C.D."/>
            <person name="Franke A."/>
            <person name="Friedrich D."/>
            <person name="Gadbois L."/>
            <person name="Gearin G."/>
            <person name="Gearin C.R."/>
            <person name="Giannoukos G."/>
            <person name="Goode T."/>
            <person name="Graham J."/>
            <person name="Grandbois E."/>
            <person name="Grewal S."/>
            <person name="Gyaltsen K."/>
            <person name="Hafez N."/>
            <person name="Hagos B."/>
            <person name="Hall J."/>
            <person name="Henson C."/>
            <person name="Hollinger A."/>
            <person name="Honan T."/>
            <person name="Huard M.D."/>
            <person name="Hughes L."/>
            <person name="Hurhula B."/>
            <person name="Husby M.E."/>
            <person name="Kamat A."/>
            <person name="Kanga B."/>
            <person name="Kashin S."/>
            <person name="Khazanovich D."/>
            <person name="Kisner P."/>
            <person name="Lance K."/>
            <person name="Lara M."/>
            <person name="Lee W."/>
            <person name="Lennon N."/>
            <person name="Letendre F."/>
            <person name="LeVine R."/>
            <person name="Lipovsky A."/>
            <person name="Liu X."/>
            <person name="Liu J."/>
            <person name="Liu S."/>
            <person name="Lokyitsang T."/>
            <person name="Lokyitsang Y."/>
            <person name="Lubonja R."/>
            <person name="Lui A."/>
            <person name="MacDonald P."/>
            <person name="Magnisalis V."/>
            <person name="Maru K."/>
            <person name="Matthews C."/>
            <person name="McCusker W."/>
            <person name="McDonough S."/>
            <person name="Mehta T."/>
            <person name="Meldrim J."/>
            <person name="Meneus L."/>
            <person name="Mihai O."/>
            <person name="Mihalev A."/>
            <person name="Mihova T."/>
            <person name="Mittelman R."/>
            <person name="Mlenga V."/>
            <person name="Montmayeur A."/>
            <person name="Mulrain L."/>
            <person name="Navidi A."/>
            <person name="Naylor J."/>
            <person name="Negash T."/>
            <person name="Nguyen T."/>
            <person name="Nguyen N."/>
            <person name="Nicol R."/>
            <person name="Norbu C."/>
            <person name="Norbu N."/>
            <person name="Novod N."/>
            <person name="O'Neill B."/>
            <person name="Osman S."/>
            <person name="Markiewicz E."/>
            <person name="Oyono O.L."/>
            <person name="Patti C."/>
            <person name="Phunkhang P."/>
            <person name="Pierre F."/>
            <person name="Priest M."/>
            <person name="Raghuraman S."/>
            <person name="Rege F."/>
            <person name="Reyes R."/>
            <person name="Rise C."/>
            <person name="Rogov P."/>
            <person name="Ross K."/>
            <person name="Ryan E."/>
            <person name="Settipalli S."/>
            <person name="Shea T."/>
            <person name="Sherpa N."/>
            <person name="Shi L."/>
            <person name="Shih D."/>
            <person name="Sparrow T."/>
            <person name="Spaulding J."/>
            <person name="Stalker J."/>
            <person name="Stange-Thomann N."/>
            <person name="Stavropoulos S."/>
            <person name="Stone C."/>
            <person name="Strader C."/>
            <person name="Tesfaye S."/>
            <person name="Thomson T."/>
            <person name="Thoulutsang Y."/>
            <person name="Thoulutsang D."/>
            <person name="Topham K."/>
            <person name="Topping I."/>
            <person name="Tsamla T."/>
            <person name="Vassiliev H."/>
            <person name="Vo A."/>
            <person name="Wangchuk T."/>
            <person name="Wangdi T."/>
            <person name="Weiand M."/>
            <person name="Wilkinson J."/>
            <person name="Wilson A."/>
            <person name="Yadav S."/>
            <person name="Young G."/>
            <person name="Yu Q."/>
            <person name="Zembek L."/>
            <person name="Zhong D."/>
            <person name="Zimmer A."/>
            <person name="Zwirko Z."/>
            <person name="Jaffe D.B."/>
            <person name="Alvarez P."/>
            <person name="Brockman W."/>
            <person name="Butler J."/>
            <person name="Chin C."/>
            <person name="Gnerre S."/>
            <person name="Grabherr M."/>
            <person name="Kleber M."/>
            <person name="Mauceli E."/>
            <person name="MacCallum I."/>
        </authorList>
    </citation>
    <scope>NUCLEOTIDE SEQUENCE [LARGE SCALE GENOMIC DNA]</scope>
    <source>
        <strain evidence="16">Tucson 15010-1051.87</strain>
    </source>
</reference>
<comment type="similarity">
    <text evidence="2">Belongs to the krueppel C2H2-type zinc-finger protein family.</text>
</comment>
<evidence type="ECO:0000256" key="11">
    <source>
        <dbReference type="PROSITE-ProRule" id="PRU00042"/>
    </source>
</evidence>
<dbReference type="InterPro" id="IPR012934">
    <property type="entry name" value="Znf_AD"/>
</dbReference>
<evidence type="ECO:0000313" key="16">
    <source>
        <dbReference type="Proteomes" id="UP000008792"/>
    </source>
</evidence>
<evidence type="ECO:0000259" key="13">
    <source>
        <dbReference type="PROSITE" id="PS50157"/>
    </source>
</evidence>
<evidence type="ECO:0000256" key="8">
    <source>
        <dbReference type="ARBA" id="ARBA00023125"/>
    </source>
</evidence>
<dbReference type="Pfam" id="PF00096">
    <property type="entry name" value="zf-C2H2"/>
    <property type="match status" value="5"/>
</dbReference>
<keyword evidence="9" id="KW-0804">Transcription</keyword>
<evidence type="ECO:0000256" key="10">
    <source>
        <dbReference type="ARBA" id="ARBA00023242"/>
    </source>
</evidence>
<dbReference type="KEGG" id="dvi:6622606"/>
<evidence type="ECO:0000313" key="15">
    <source>
        <dbReference type="EMBL" id="EDW69549.2"/>
    </source>
</evidence>
<feature type="domain" description="C2H2-type" evidence="13">
    <location>
        <begin position="300"/>
        <end position="327"/>
    </location>
</feature>
<feature type="binding site" evidence="12">
    <location>
        <position position="5"/>
    </location>
    <ligand>
        <name>Zn(2+)</name>
        <dbReference type="ChEBI" id="CHEBI:29105"/>
    </ligand>
</feature>
<gene>
    <name evidence="15" type="primary">Dvir\GJ12064</name>
    <name evidence="15" type="ORF">Dvir_GJ12064</name>
</gene>
<dbReference type="PROSITE" id="PS00028">
    <property type="entry name" value="ZINC_FINGER_C2H2_1"/>
    <property type="match status" value="6"/>
</dbReference>
<feature type="domain" description="ZAD" evidence="14">
    <location>
        <begin position="3"/>
        <end position="81"/>
    </location>
</feature>
<protein>
    <recommendedName>
        <fullName evidence="17">Protein krueppel</fullName>
    </recommendedName>
</protein>
<dbReference type="OrthoDB" id="9439903at2759"/>
<dbReference type="SMART" id="SM00868">
    <property type="entry name" value="zf-AD"/>
    <property type="match status" value="1"/>
</dbReference>
<feature type="domain" description="C2H2-type" evidence="13">
    <location>
        <begin position="242"/>
        <end position="269"/>
    </location>
</feature>
<dbReference type="GO" id="GO:0000978">
    <property type="term" value="F:RNA polymerase II cis-regulatory region sequence-specific DNA binding"/>
    <property type="evidence" value="ECO:0007669"/>
    <property type="project" value="TreeGrafter"/>
</dbReference>
<feature type="domain" description="C2H2-type" evidence="13">
    <location>
        <begin position="157"/>
        <end position="184"/>
    </location>
</feature>
<evidence type="ECO:0000256" key="2">
    <source>
        <dbReference type="ARBA" id="ARBA00006991"/>
    </source>
</evidence>
<keyword evidence="7" id="KW-0805">Transcription regulation</keyword>
<feature type="binding site" evidence="12">
    <location>
        <position position="54"/>
    </location>
    <ligand>
        <name>Zn(2+)</name>
        <dbReference type="ChEBI" id="CHEBI:29105"/>
    </ligand>
</feature>
<evidence type="ECO:0000256" key="4">
    <source>
        <dbReference type="ARBA" id="ARBA00022737"/>
    </source>
</evidence>
<keyword evidence="8" id="KW-0238">DNA-binding</keyword>
<dbReference type="EMBL" id="CH940647">
    <property type="protein sequence ID" value="EDW69549.2"/>
    <property type="molecule type" value="Genomic_DNA"/>
</dbReference>
<dbReference type="PANTHER" id="PTHR10032:SF272">
    <property type="entry name" value="OVO-LIKE ZINC FINGER 1A-RELATED"/>
    <property type="match status" value="1"/>
</dbReference>
<feature type="domain" description="C2H2-type" evidence="13">
    <location>
        <begin position="186"/>
        <end position="213"/>
    </location>
</feature>
<dbReference type="InParanoid" id="B4LH59"/>
<dbReference type="PROSITE" id="PS50157">
    <property type="entry name" value="ZINC_FINGER_C2H2_2"/>
    <property type="match status" value="6"/>
</dbReference>
<comment type="subcellular location">
    <subcellularLocation>
        <location evidence="1">Nucleus</location>
    </subcellularLocation>
</comment>
<evidence type="ECO:0000256" key="12">
    <source>
        <dbReference type="PROSITE-ProRule" id="PRU01263"/>
    </source>
</evidence>
<dbReference type="HOGENOM" id="CLU_002678_2_6_1"/>
<evidence type="ECO:0000256" key="5">
    <source>
        <dbReference type="ARBA" id="ARBA00022771"/>
    </source>
</evidence>
<organism evidence="15 16">
    <name type="scientific">Drosophila virilis</name>
    <name type="common">Fruit fly</name>
    <dbReference type="NCBI Taxonomy" id="7244"/>
    <lineage>
        <taxon>Eukaryota</taxon>
        <taxon>Metazoa</taxon>
        <taxon>Ecdysozoa</taxon>
        <taxon>Arthropoda</taxon>
        <taxon>Hexapoda</taxon>
        <taxon>Insecta</taxon>
        <taxon>Pterygota</taxon>
        <taxon>Neoptera</taxon>
        <taxon>Endopterygota</taxon>
        <taxon>Diptera</taxon>
        <taxon>Brachycera</taxon>
        <taxon>Muscomorpha</taxon>
        <taxon>Ephydroidea</taxon>
        <taxon>Drosophilidae</taxon>
        <taxon>Drosophila</taxon>
    </lineage>
</organism>
<proteinExistence type="inferred from homology"/>
<evidence type="ECO:0008006" key="17">
    <source>
        <dbReference type="Google" id="ProtNLM"/>
    </source>
</evidence>
<dbReference type="Proteomes" id="UP000008792">
    <property type="component" value="Unassembled WGS sequence"/>
</dbReference>
<dbReference type="FunCoup" id="B4LH59">
    <property type="interactions" value="53"/>
</dbReference>
<dbReference type="Pfam" id="PF07776">
    <property type="entry name" value="zf-AD"/>
    <property type="match status" value="1"/>
</dbReference>
<dbReference type="Gene3D" id="3.30.160.60">
    <property type="entry name" value="Classic Zinc Finger"/>
    <property type="match status" value="5"/>
</dbReference>
<feature type="binding site" evidence="12">
    <location>
        <position position="8"/>
    </location>
    <ligand>
        <name>Zn(2+)</name>
        <dbReference type="ChEBI" id="CHEBI:29105"/>
    </ligand>
</feature>
<dbReference type="FunFam" id="3.30.160.60:FF:000093">
    <property type="entry name" value="zinc finger protein 668 isoform X1"/>
    <property type="match status" value="1"/>
</dbReference>
<dbReference type="SMART" id="SM00355">
    <property type="entry name" value="ZnF_C2H2"/>
    <property type="match status" value="6"/>
</dbReference>
<dbReference type="PROSITE" id="PS51915">
    <property type="entry name" value="ZAD"/>
    <property type="match status" value="1"/>
</dbReference>
<sequence length="327" mass="37852">MEQVCRICMSSCVTLVEIFAERQQPEEEPSLAEMLNECVDCEVNPDDPLPKQICLSCVLDAQNAFKFKRTCEQSHQQFCRLLHREGSQADDWHLDACESMELPCVKEEEELETPMPDSWVDNFEENNMLPQGTSLKEEVLSPGISDIAKADATESNHRCTICGQAFAEMILLTEHAAYHRAEDRRFMCTHCPKSYKRRASLQAHMDSHIRERAYKCQDCPKVFVLGYQLKKHMICHAGKRPYACPHCPKAFKNNTNLQSHIRIHSGERPFICSYCSKTFNNPSNLQRHVRLHAEECSRPYRCPYCPKSFTRMLHIKYHLLVHTEESP</sequence>
<dbReference type="PANTHER" id="PTHR10032">
    <property type="entry name" value="ZINC FINGER PROTEIN WITH KRAB AND SCAN DOMAINS"/>
    <property type="match status" value="1"/>
</dbReference>
<dbReference type="InterPro" id="IPR013087">
    <property type="entry name" value="Znf_C2H2_type"/>
</dbReference>
<dbReference type="Gene3D" id="3.40.1800.20">
    <property type="match status" value="1"/>
</dbReference>
<evidence type="ECO:0000256" key="9">
    <source>
        <dbReference type="ARBA" id="ARBA00023163"/>
    </source>
</evidence>
<dbReference type="FunFam" id="3.30.160.60:FF:000100">
    <property type="entry name" value="Zinc finger 45-like"/>
    <property type="match status" value="2"/>
</dbReference>
<dbReference type="GO" id="GO:0008270">
    <property type="term" value="F:zinc ion binding"/>
    <property type="evidence" value="ECO:0007669"/>
    <property type="project" value="UniProtKB-UniRule"/>
</dbReference>
<dbReference type="InterPro" id="IPR036236">
    <property type="entry name" value="Znf_C2H2_sf"/>
</dbReference>
<dbReference type="AlphaFoldDB" id="B4LH59"/>
<feature type="domain" description="C2H2-type" evidence="13">
    <location>
        <begin position="214"/>
        <end position="241"/>
    </location>
</feature>
<dbReference type="SUPFAM" id="SSF57667">
    <property type="entry name" value="beta-beta-alpha zinc fingers"/>
    <property type="match status" value="3"/>
</dbReference>
<accession>B4LH59</accession>
<evidence type="ECO:0000256" key="1">
    <source>
        <dbReference type="ARBA" id="ARBA00004123"/>
    </source>
</evidence>
<evidence type="ECO:0000259" key="14">
    <source>
        <dbReference type="PROSITE" id="PS51915"/>
    </source>
</evidence>
<feature type="domain" description="C2H2-type" evidence="13">
    <location>
        <begin position="270"/>
        <end position="297"/>
    </location>
</feature>
<dbReference type="SMR" id="B4LH59"/>
<dbReference type="GO" id="GO:0009913">
    <property type="term" value="P:epidermal cell differentiation"/>
    <property type="evidence" value="ECO:0007669"/>
    <property type="project" value="TreeGrafter"/>
</dbReference>
<evidence type="ECO:0000256" key="6">
    <source>
        <dbReference type="ARBA" id="ARBA00022833"/>
    </source>
</evidence>
<name>B4LH59_DROVI</name>
<keyword evidence="16" id="KW-1185">Reference proteome</keyword>
<keyword evidence="3 12" id="KW-0479">Metal-binding</keyword>
<keyword evidence="4" id="KW-0677">Repeat</keyword>
<dbReference type="FunFam" id="3.30.160.60:FF:000839">
    <property type="entry name" value="Zinc finger protein 691"/>
    <property type="match status" value="1"/>
</dbReference>
<keyword evidence="5 11" id="KW-0863">Zinc-finger</keyword>
<keyword evidence="10" id="KW-0539">Nucleus</keyword>
<keyword evidence="6 12" id="KW-0862">Zinc</keyword>
<dbReference type="SUPFAM" id="SSF57716">
    <property type="entry name" value="Glucocorticoid receptor-like (DNA-binding domain)"/>
    <property type="match status" value="1"/>
</dbReference>
<dbReference type="GO" id="GO:0000981">
    <property type="term" value="F:DNA-binding transcription factor activity, RNA polymerase II-specific"/>
    <property type="evidence" value="ECO:0007669"/>
    <property type="project" value="TreeGrafter"/>
</dbReference>
<feature type="binding site" evidence="12">
    <location>
        <position position="57"/>
    </location>
    <ligand>
        <name>Zn(2+)</name>
        <dbReference type="ChEBI" id="CHEBI:29105"/>
    </ligand>
</feature>
<evidence type="ECO:0000256" key="3">
    <source>
        <dbReference type="ARBA" id="ARBA00022723"/>
    </source>
</evidence>
<dbReference type="InterPro" id="IPR027756">
    <property type="entry name" value="Ovo-like"/>
</dbReference>